<reference evidence="1 2" key="1">
    <citation type="submission" date="2024-02" db="EMBL/GenBank/DDBJ databases">
        <authorList>
            <person name="Nijsse B."/>
            <person name="Sprong H."/>
        </authorList>
    </citation>
    <scope>NUCLEOTIDE SEQUENCE [LARGE SCALE GENOMIC DNA]</scope>
    <source>
        <strain evidence="1">OB144</strain>
    </source>
</reference>
<organism evidence="1 2">
    <name type="scientific">Rickettsia helvetica</name>
    <dbReference type="NCBI Taxonomy" id="35789"/>
    <lineage>
        <taxon>Bacteria</taxon>
        <taxon>Pseudomonadati</taxon>
        <taxon>Pseudomonadota</taxon>
        <taxon>Alphaproteobacteria</taxon>
        <taxon>Rickettsiales</taxon>
        <taxon>Rickettsiaceae</taxon>
        <taxon>Rickettsieae</taxon>
        <taxon>Rickettsia</taxon>
        <taxon>spotted fever group</taxon>
    </lineage>
</organism>
<gene>
    <name evidence="1" type="ORF">OB144RH_05550</name>
</gene>
<evidence type="ECO:0000313" key="1">
    <source>
        <dbReference type="EMBL" id="CAK9121236.1"/>
    </source>
</evidence>
<sequence length="111" mass="13224">MQCVFIWMIYPVIYNNSNSWHHLKIPAIAPQDYSFKLTANNREKEYSYFSGEILDSYKEPFDYLMKLEQEVGNYNYNAQYLQEPIATGSSLLNVEDISFYENLPSRFDYFV</sequence>
<name>A0ABM9NCH6_RICHE</name>
<accession>A0ABM9NCH6</accession>
<dbReference type="EMBL" id="OZ018776">
    <property type="protein sequence ID" value="CAK9121236.1"/>
    <property type="molecule type" value="Genomic_DNA"/>
</dbReference>
<protein>
    <submittedName>
        <fullName evidence="1">Uncharacterized protein</fullName>
    </submittedName>
</protein>
<evidence type="ECO:0000313" key="2">
    <source>
        <dbReference type="Proteomes" id="UP001642485"/>
    </source>
</evidence>
<keyword evidence="2" id="KW-1185">Reference proteome</keyword>
<proteinExistence type="predicted"/>
<dbReference type="Proteomes" id="UP001642485">
    <property type="component" value="Chromosome"/>
</dbReference>